<proteinExistence type="predicted"/>
<comment type="caution">
    <text evidence="1">The sequence shown here is derived from an EMBL/GenBank/DDBJ whole genome shotgun (WGS) entry which is preliminary data.</text>
</comment>
<gene>
    <name evidence="1" type="ORF">LCGC14_0836740</name>
</gene>
<name>A0A0F9PEA1_9ZZZZ</name>
<evidence type="ECO:0000313" key="1">
    <source>
        <dbReference type="EMBL" id="KKN30160.1"/>
    </source>
</evidence>
<organism evidence="1">
    <name type="scientific">marine sediment metagenome</name>
    <dbReference type="NCBI Taxonomy" id="412755"/>
    <lineage>
        <taxon>unclassified sequences</taxon>
        <taxon>metagenomes</taxon>
        <taxon>ecological metagenomes</taxon>
    </lineage>
</organism>
<protein>
    <submittedName>
        <fullName evidence="1">Uncharacterized protein</fullName>
    </submittedName>
</protein>
<dbReference type="AlphaFoldDB" id="A0A0F9PEA1"/>
<sequence>MDNVYDSVSVPSSAPTVVNGVTVPQRAPYSFKGLIIWSTVDCDIEIRKNTDLIGGGCLTGAVPVLFLDYHSSPFGLDPSDVISVTVTQVSGGAVLVKSTLLVEQL</sequence>
<accession>A0A0F9PEA1</accession>
<reference evidence="1" key="1">
    <citation type="journal article" date="2015" name="Nature">
        <title>Complex archaea that bridge the gap between prokaryotes and eukaryotes.</title>
        <authorList>
            <person name="Spang A."/>
            <person name="Saw J.H."/>
            <person name="Jorgensen S.L."/>
            <person name="Zaremba-Niedzwiedzka K."/>
            <person name="Martijn J."/>
            <person name="Lind A.E."/>
            <person name="van Eijk R."/>
            <person name="Schleper C."/>
            <person name="Guy L."/>
            <person name="Ettema T.J."/>
        </authorList>
    </citation>
    <scope>NUCLEOTIDE SEQUENCE</scope>
</reference>
<dbReference type="EMBL" id="LAZR01002429">
    <property type="protein sequence ID" value="KKN30160.1"/>
    <property type="molecule type" value="Genomic_DNA"/>
</dbReference>